<dbReference type="Proteomes" id="UP000294834">
    <property type="component" value="Unassembled WGS sequence"/>
</dbReference>
<sequence length="580" mass="67588">MMRKYLFIGWAVWMVVILGIISSCSQDKGTSRLAWGKYYLWSAPDSSYRILNAIPFPDKLSVEEQACYALLMTQAMYRCGHKISSDSLINIAVQYYSSQGNADDKASALLYKGYILEDLGQDNEALYAYKQAEEAVKTVKDLRIHFLIYTALGNINGRYAHYEHSLSYYRKALDLNLSVPAWNAMGGEYIFAPLYLAQGTPRYNEEVKLVYDKFLGLVNRMDFTSQEKIYYQWALKEKDKQEWDSAASFLLKAMDYTTTVESRYWYDAELAVIYKHLGKTELVDSLRNRALKSSRPLLRSSVYKAIYQDLLAAGKLSKANEYMQCYINELELLFTSGSRTELFKIEKRYDYTALLRQNDEYRSRWSITLLITVAAVFSLTLLLWGSWKFFRRQKLEILSHYKRDASMLQQQIDDLQERIEENQGEAKNLQEQMQILEKEKKSKEIRIRQLELTFRSKHISLPVESVEAAQVYLQIVTKGTPHYTPAEDRTKLEYWLNISRNRWAERLEKLYPSLTNGEKDICYLFVVGLSFDEMASLLGVQSRSVNRVVYRICRKMGIEQGSKDEFVAQIFRLDDCDTNI</sequence>
<reference evidence="5 7" key="2">
    <citation type="journal article" date="2019" name="Nat. Microbiol.">
        <title>Genomic variation and strain-specific functional adaptation in the human gut microbiome during early life.</title>
        <authorList>
            <person name="Vatanen T."/>
            <person name="Plichta D.R."/>
            <person name="Somani J."/>
            <person name="Munch P.C."/>
            <person name="Arthur T.D."/>
            <person name="Hall A.B."/>
            <person name="Rudolf S."/>
            <person name="Oakeley E.J."/>
            <person name="Ke X."/>
            <person name="Young R.A."/>
            <person name="Haiser H.J."/>
            <person name="Kolde R."/>
            <person name="Yassour M."/>
            <person name="Luopajarvi K."/>
            <person name="Siljander H."/>
            <person name="Virtanen S.M."/>
            <person name="Ilonen J."/>
            <person name="Uibo R."/>
            <person name="Tillmann V."/>
            <person name="Mokurov S."/>
            <person name="Dorshakova N."/>
            <person name="Porter J.A."/>
            <person name="McHardy A.C."/>
            <person name="Lahdesmaki H."/>
            <person name="Vlamakis H."/>
            <person name="Huttenhower C."/>
            <person name="Knip M."/>
            <person name="Xavier R.J."/>
        </authorList>
    </citation>
    <scope>NUCLEOTIDE SEQUENCE [LARGE SCALE GENOMIC DNA]</scope>
    <source>
        <strain evidence="5 7">RJX1052</strain>
    </source>
</reference>
<protein>
    <submittedName>
        <fullName evidence="4">Uncharacterized protein</fullName>
    </submittedName>
</protein>
<evidence type="ECO:0000256" key="1">
    <source>
        <dbReference type="SAM" id="Coils"/>
    </source>
</evidence>
<feature type="coiled-coil region" evidence="1">
    <location>
        <begin position="398"/>
        <end position="453"/>
    </location>
</feature>
<dbReference type="EMBL" id="JAHOAX010000005">
    <property type="protein sequence ID" value="MBV3123142.1"/>
    <property type="molecule type" value="Genomic_DNA"/>
</dbReference>
<dbReference type="InterPro" id="IPR016032">
    <property type="entry name" value="Sig_transdc_resp-reg_C-effctor"/>
</dbReference>
<dbReference type="InterPro" id="IPR036388">
    <property type="entry name" value="WH-like_DNA-bd_sf"/>
</dbReference>
<dbReference type="InterPro" id="IPR011990">
    <property type="entry name" value="TPR-like_helical_dom_sf"/>
</dbReference>
<evidence type="ECO:0000313" key="7">
    <source>
        <dbReference type="Proteomes" id="UP000294834"/>
    </source>
</evidence>
<evidence type="ECO:0000313" key="4">
    <source>
        <dbReference type="EMBL" id="RGV80412.1"/>
    </source>
</evidence>
<dbReference type="SUPFAM" id="SSF46894">
    <property type="entry name" value="C-terminal effector domain of the bipartite response regulators"/>
    <property type="match status" value="1"/>
</dbReference>
<evidence type="ECO:0000313" key="6">
    <source>
        <dbReference type="Proteomes" id="UP000283678"/>
    </source>
</evidence>
<keyword evidence="1" id="KW-0175">Coiled coil</keyword>
<accession>A0A0K2HKJ2</accession>
<name>A0A0K2HKJ2_9BACT</name>
<dbReference type="RefSeq" id="WP_038606261.1">
    <property type="nucleotide sequence ID" value="NZ_CP046427.1"/>
</dbReference>
<dbReference type="Gene3D" id="1.10.10.10">
    <property type="entry name" value="Winged helix-like DNA-binding domain superfamily/Winged helix DNA-binding domain"/>
    <property type="match status" value="1"/>
</dbReference>
<dbReference type="EMBL" id="QRZL01000003">
    <property type="protein sequence ID" value="RGV80412.1"/>
    <property type="molecule type" value="Genomic_DNA"/>
</dbReference>
<keyword evidence="2" id="KW-0812">Transmembrane</keyword>
<comment type="caution">
    <text evidence="4">The sequence shown here is derived from an EMBL/GenBank/DDBJ whole genome shotgun (WGS) entry which is preliminary data.</text>
</comment>
<gene>
    <name evidence="4" type="ORF">DWW04_05180</name>
    <name evidence="5" type="ORF">E1J06_07250</name>
    <name evidence="3" type="ORF">KSU80_08100</name>
</gene>
<evidence type="ECO:0000256" key="2">
    <source>
        <dbReference type="SAM" id="Phobius"/>
    </source>
</evidence>
<dbReference type="SMART" id="SM00028">
    <property type="entry name" value="TPR"/>
    <property type="match status" value="3"/>
</dbReference>
<dbReference type="InterPro" id="IPR019734">
    <property type="entry name" value="TPR_rpt"/>
</dbReference>
<feature type="transmembrane region" description="Helical" evidence="2">
    <location>
        <begin position="365"/>
        <end position="384"/>
    </location>
</feature>
<keyword evidence="2" id="KW-1133">Transmembrane helix</keyword>
<dbReference type="EMBL" id="SLTX01000001">
    <property type="protein sequence ID" value="TDB07225.1"/>
    <property type="molecule type" value="Genomic_DNA"/>
</dbReference>
<dbReference type="SUPFAM" id="SSF48452">
    <property type="entry name" value="TPR-like"/>
    <property type="match status" value="1"/>
</dbReference>
<evidence type="ECO:0000313" key="5">
    <source>
        <dbReference type="EMBL" id="TDB07225.1"/>
    </source>
</evidence>
<reference evidence="4 6" key="1">
    <citation type="submission" date="2018-08" db="EMBL/GenBank/DDBJ databases">
        <title>A genome reference for cultivated species of the human gut microbiota.</title>
        <authorList>
            <person name="Zou Y."/>
            <person name="Xue W."/>
            <person name="Luo G."/>
        </authorList>
    </citation>
    <scope>NUCLEOTIDE SEQUENCE [LARGE SCALE GENOMIC DNA]</scope>
    <source>
        <strain evidence="4 6">AF14-1AC</strain>
    </source>
</reference>
<dbReference type="Proteomes" id="UP000283678">
    <property type="component" value="Unassembled WGS sequence"/>
</dbReference>
<dbReference type="AlphaFoldDB" id="A0A0K2HKJ2"/>
<dbReference type="GO" id="GO:0006355">
    <property type="term" value="P:regulation of DNA-templated transcription"/>
    <property type="evidence" value="ECO:0007669"/>
    <property type="project" value="InterPro"/>
</dbReference>
<dbReference type="KEGG" id="bdh:GV66_13975"/>
<dbReference type="Proteomes" id="UP000777173">
    <property type="component" value="Unassembled WGS sequence"/>
</dbReference>
<keyword evidence="2" id="KW-0472">Membrane</keyword>
<proteinExistence type="predicted"/>
<evidence type="ECO:0000313" key="3">
    <source>
        <dbReference type="EMBL" id="MBV3123142.1"/>
    </source>
</evidence>
<dbReference type="Gene3D" id="1.25.40.10">
    <property type="entry name" value="Tetratricopeptide repeat domain"/>
    <property type="match status" value="1"/>
</dbReference>
<dbReference type="PROSITE" id="PS51257">
    <property type="entry name" value="PROKAR_LIPOPROTEIN"/>
    <property type="match status" value="1"/>
</dbReference>
<organism evidence="4 6">
    <name type="scientific">Phocaeicola dorei</name>
    <dbReference type="NCBI Taxonomy" id="357276"/>
    <lineage>
        <taxon>Bacteria</taxon>
        <taxon>Pseudomonadati</taxon>
        <taxon>Bacteroidota</taxon>
        <taxon>Bacteroidia</taxon>
        <taxon>Bacteroidales</taxon>
        <taxon>Bacteroidaceae</taxon>
        <taxon>Phocaeicola</taxon>
    </lineage>
</organism>
<dbReference type="GO" id="GO:0003677">
    <property type="term" value="F:DNA binding"/>
    <property type="evidence" value="ECO:0007669"/>
    <property type="project" value="InterPro"/>
</dbReference>
<reference evidence="3" key="3">
    <citation type="submission" date="2021-06" db="EMBL/GenBank/DDBJ databases">
        <title>Collection of gut derived symbiotic bacterial strains cultured from healthy donors.</title>
        <authorList>
            <person name="Lin H."/>
            <person name="Littmann E."/>
            <person name="Pamer E.G."/>
        </authorList>
    </citation>
    <scope>NUCLEOTIDE SEQUENCE</scope>
    <source>
        <strain evidence="3">MSK.5.10</strain>
    </source>
</reference>